<sequence length="961" mass="114082">MSLEQNCIIIFDDKEEIPFQREIYDQESNQYITFPLSYEKVGLVSLISKNRQYQLKKQISQMKKVLEFVNKGENLLQQTLKIDTTLKMEDYLPDVVFGPKSLQTNKGEAGFQKICYLGDQQNMASPQSLNQENDKPGSNISIIIYKGETFENLQKQMDQYRKENTKIKPIVLINGKSLFKKLMRSDEELFVNFYKLNFLPFHKKFFTSNHHSLYFQIKDQIGYYFVFSREFDKLDLIKWIYQGILRFIQPKFAVIASSNEKFDQQINILQLFAILENENNKYFGIQCLKTINYEGSFLYNFKGDFADIALKIDSMFKIKQFHDPLSCIYKWSVIEDEIETYINTLSREYCSNAWALGYNAILPKLMKENHNLELNILTRKISEQQFSKNQFEIVFNQFCEFKQNVNYQLRKCRFGKFKNVLQWFISKVQVLHNYFGISICFFFSFQCPYSILYNLLENSVGYTALAIIIPVFYAINVLLFLLLVQLYHFNDKIIEKDQTQKVSIMANKSSQNLEFHTKGQSEKVDILLSQDKTEQNQIICEVQEDDYFKDSTYILDNRLLELQQFFFIYRFPYLKYISHNIAFLIDFQNFLDLGVVISILSNLIVVHGWILINERTLKEGILFIMVIVVIIFHFLNKGIGTCKMIFQFSMLTYFWQFLQLPKKITSSAQRSEQKRKLGSQLFLNFLLLYSFIAIESYYNYSGYILIGVFGYLSVIYFIIGSFQYIQKNCYHTTLPQQYQLLIWEAQIEEADLRLDVYDNQDPKDILVKNLRKLVAETNEGKQHQQQQLQQTQYLYEKKLTDTIKFQLKKNNQNMNELDMKKIDQMIEEQIHKYIDDQNKQEQVKQALDQQEKFKQGQNQQEQFEQRQEQSGQDQQLQFEQKQDQQEQFKQGQNQQQQFKQGQEQNEQLKQEQDKQEKINYKQSNISQQNSKVGLPQFGLFKQDSFLQSQKIGGSQIGQDKK</sequence>
<accession>A0A8S1QPJ7</accession>
<feature type="transmembrane region" description="Helical" evidence="2">
    <location>
        <begin position="434"/>
        <end position="456"/>
    </location>
</feature>
<keyword evidence="2" id="KW-1133">Transmembrane helix</keyword>
<feature type="compositionally biased region" description="Polar residues" evidence="1">
    <location>
        <begin position="920"/>
        <end position="930"/>
    </location>
</feature>
<evidence type="ECO:0000313" key="3">
    <source>
        <dbReference type="EMBL" id="CAD8116715.1"/>
    </source>
</evidence>
<dbReference type="Proteomes" id="UP000692954">
    <property type="component" value="Unassembled WGS sequence"/>
</dbReference>
<feature type="transmembrane region" description="Helical" evidence="2">
    <location>
        <begin position="700"/>
        <end position="719"/>
    </location>
</feature>
<feature type="compositionally biased region" description="Low complexity" evidence="1">
    <location>
        <begin position="887"/>
        <end position="905"/>
    </location>
</feature>
<gene>
    <name evidence="3" type="ORF">PSON_ATCC_30995.1.T1110194</name>
</gene>
<keyword evidence="2" id="KW-0812">Transmembrane</keyword>
<keyword evidence="4" id="KW-1185">Reference proteome</keyword>
<name>A0A8S1QPJ7_9CILI</name>
<feature type="compositionally biased region" description="Low complexity" evidence="1">
    <location>
        <begin position="855"/>
        <end position="879"/>
    </location>
</feature>
<evidence type="ECO:0008006" key="5">
    <source>
        <dbReference type="Google" id="ProtNLM"/>
    </source>
</evidence>
<organism evidence="3 4">
    <name type="scientific">Paramecium sonneborni</name>
    <dbReference type="NCBI Taxonomy" id="65129"/>
    <lineage>
        <taxon>Eukaryota</taxon>
        <taxon>Sar</taxon>
        <taxon>Alveolata</taxon>
        <taxon>Ciliophora</taxon>
        <taxon>Intramacronucleata</taxon>
        <taxon>Oligohymenophorea</taxon>
        <taxon>Peniculida</taxon>
        <taxon>Parameciidae</taxon>
        <taxon>Paramecium</taxon>
    </lineage>
</organism>
<proteinExistence type="predicted"/>
<protein>
    <recommendedName>
        <fullName evidence="5">Transmembrane protein</fullName>
    </recommendedName>
</protein>
<feature type="region of interest" description="Disordered" evidence="1">
    <location>
        <begin position="850"/>
        <end position="930"/>
    </location>
</feature>
<feature type="transmembrane region" description="Helical" evidence="2">
    <location>
        <begin position="590"/>
        <end position="610"/>
    </location>
</feature>
<dbReference type="OrthoDB" id="308006at2759"/>
<evidence type="ECO:0000256" key="1">
    <source>
        <dbReference type="SAM" id="MobiDB-lite"/>
    </source>
</evidence>
<dbReference type="AlphaFoldDB" id="A0A8S1QPJ7"/>
<evidence type="ECO:0000256" key="2">
    <source>
        <dbReference type="SAM" id="Phobius"/>
    </source>
</evidence>
<keyword evidence="2" id="KW-0472">Membrane</keyword>
<evidence type="ECO:0000313" key="4">
    <source>
        <dbReference type="Proteomes" id="UP000692954"/>
    </source>
</evidence>
<comment type="caution">
    <text evidence="3">The sequence shown here is derived from an EMBL/GenBank/DDBJ whole genome shotgun (WGS) entry which is preliminary data.</text>
</comment>
<feature type="compositionally biased region" description="Basic and acidic residues" evidence="1">
    <location>
        <begin position="906"/>
        <end position="919"/>
    </location>
</feature>
<feature type="transmembrane region" description="Helical" evidence="2">
    <location>
        <begin position="462"/>
        <end position="484"/>
    </location>
</feature>
<reference evidence="3" key="1">
    <citation type="submission" date="2021-01" db="EMBL/GenBank/DDBJ databases">
        <authorList>
            <consortium name="Genoscope - CEA"/>
            <person name="William W."/>
        </authorList>
    </citation>
    <scope>NUCLEOTIDE SEQUENCE</scope>
</reference>
<feature type="transmembrane region" description="Helical" evidence="2">
    <location>
        <begin position="677"/>
        <end position="694"/>
    </location>
</feature>
<feature type="transmembrane region" description="Helical" evidence="2">
    <location>
        <begin position="616"/>
        <end position="635"/>
    </location>
</feature>
<dbReference type="EMBL" id="CAJJDN010000111">
    <property type="protein sequence ID" value="CAD8116715.1"/>
    <property type="molecule type" value="Genomic_DNA"/>
</dbReference>